<dbReference type="OrthoDB" id="6741521at2759"/>
<feature type="non-terminal residue" evidence="1">
    <location>
        <position position="118"/>
    </location>
</feature>
<organism evidence="1 2">
    <name type="scientific">Stegodyphus mimosarum</name>
    <name type="common">African social velvet spider</name>
    <dbReference type="NCBI Taxonomy" id="407821"/>
    <lineage>
        <taxon>Eukaryota</taxon>
        <taxon>Metazoa</taxon>
        <taxon>Ecdysozoa</taxon>
        <taxon>Arthropoda</taxon>
        <taxon>Chelicerata</taxon>
        <taxon>Arachnida</taxon>
        <taxon>Araneae</taxon>
        <taxon>Araneomorphae</taxon>
        <taxon>Entelegynae</taxon>
        <taxon>Eresoidea</taxon>
        <taxon>Eresidae</taxon>
        <taxon>Stegodyphus</taxon>
    </lineage>
</organism>
<dbReference type="Proteomes" id="UP000054359">
    <property type="component" value="Unassembled WGS sequence"/>
</dbReference>
<accession>A0A087TP25</accession>
<gene>
    <name evidence="1" type="ORF">X975_00180</name>
</gene>
<evidence type="ECO:0000313" key="2">
    <source>
        <dbReference type="Proteomes" id="UP000054359"/>
    </source>
</evidence>
<proteinExistence type="predicted"/>
<sequence>MSLHPQVINSVTVSELQELSFSQLSLHEKITIKKLLGRSTPDILICHPGVRNKKKYIRSFNSKWYQRKNWLCGYEVKNALFYFPCLLFGGDVTWTKDGFRNINKMKEKTEKHQKPKKH</sequence>
<keyword evidence="2" id="KW-1185">Reference proteome</keyword>
<reference evidence="1 2" key="1">
    <citation type="submission" date="2013-11" db="EMBL/GenBank/DDBJ databases">
        <title>Genome sequencing of Stegodyphus mimosarum.</title>
        <authorList>
            <person name="Bechsgaard J."/>
        </authorList>
    </citation>
    <scope>NUCLEOTIDE SEQUENCE [LARGE SCALE GENOMIC DNA]</scope>
</reference>
<dbReference type="AlphaFoldDB" id="A0A087TP25"/>
<name>A0A087TP25_STEMI</name>
<evidence type="ECO:0008006" key="3">
    <source>
        <dbReference type="Google" id="ProtNLM"/>
    </source>
</evidence>
<dbReference type="EMBL" id="KK116113">
    <property type="protein sequence ID" value="KFM66864.1"/>
    <property type="molecule type" value="Genomic_DNA"/>
</dbReference>
<evidence type="ECO:0000313" key="1">
    <source>
        <dbReference type="EMBL" id="KFM66864.1"/>
    </source>
</evidence>
<protein>
    <recommendedName>
        <fullName evidence="3">TTF-type domain-containing protein</fullName>
    </recommendedName>
</protein>